<comment type="caution">
    <text evidence="1">The sequence shown here is derived from an EMBL/GenBank/DDBJ whole genome shotgun (WGS) entry which is preliminary data.</text>
</comment>
<dbReference type="Gene3D" id="3.40.50.2000">
    <property type="entry name" value="Glycogen Phosphorylase B"/>
    <property type="match status" value="1"/>
</dbReference>
<dbReference type="SUPFAM" id="SSF53756">
    <property type="entry name" value="UDP-Glycosyltransferase/glycogen phosphorylase"/>
    <property type="match status" value="1"/>
</dbReference>
<gene>
    <name evidence="1" type="ORF">J4732_17130</name>
</gene>
<protein>
    <submittedName>
        <fullName evidence="1">Glycosyltransferase</fullName>
    </submittedName>
</protein>
<proteinExistence type="predicted"/>
<organism evidence="1">
    <name type="scientific">Serratia marcescens</name>
    <dbReference type="NCBI Taxonomy" id="615"/>
    <lineage>
        <taxon>Bacteria</taxon>
        <taxon>Pseudomonadati</taxon>
        <taxon>Pseudomonadota</taxon>
        <taxon>Gammaproteobacteria</taxon>
        <taxon>Enterobacterales</taxon>
        <taxon>Yersiniaceae</taxon>
        <taxon>Serratia</taxon>
    </lineage>
</organism>
<reference evidence="1" key="1">
    <citation type="submission" date="2021-03" db="EMBL/GenBank/DDBJ databases">
        <title>Molecular epidemiology and mechanisms of colistin and carbapenem resistance in Enterobacteriaceae from clinical isolates, the environment and porcine samples in Pretoria, South Africa.</title>
        <authorList>
            <person name="Bogoshi D."/>
            <person name="Mbelle N.M."/>
            <person name="Naidoo V."/>
            <person name="Osei Sekyere J."/>
        </authorList>
    </citation>
    <scope>NUCLEOTIDE SEQUENCE</scope>
    <source>
        <strain evidence="1">C080</strain>
    </source>
</reference>
<evidence type="ECO:0000313" key="1">
    <source>
        <dbReference type="EMBL" id="MBO2007144.1"/>
    </source>
</evidence>
<dbReference type="EMBL" id="JAGETR010000122">
    <property type="protein sequence ID" value="MBO2007144.1"/>
    <property type="molecule type" value="Genomic_DNA"/>
</dbReference>
<sequence length="51" mass="5283">MHSAFFSPSLYEGFGLPPLEAVPGICPVIASNAAAMPEVLGESAILVDPLR</sequence>
<accession>A0A939NT87</accession>
<dbReference type="Pfam" id="PF13692">
    <property type="entry name" value="Glyco_trans_1_4"/>
    <property type="match status" value="1"/>
</dbReference>
<name>A0A939NT87_SERMA</name>
<dbReference type="AlphaFoldDB" id="A0A939NT87"/>